<dbReference type="GO" id="GO:0004197">
    <property type="term" value="F:cysteine-type endopeptidase activity"/>
    <property type="evidence" value="ECO:0007669"/>
    <property type="project" value="InterPro"/>
</dbReference>
<keyword evidence="2" id="KW-0040">ANK repeat</keyword>
<dbReference type="SUPFAM" id="SSF52129">
    <property type="entry name" value="Caspase-like"/>
    <property type="match status" value="1"/>
</dbReference>
<evidence type="ECO:0000256" key="3">
    <source>
        <dbReference type="RuleBase" id="RU003971"/>
    </source>
</evidence>
<dbReference type="PANTHER" id="PTHR22576">
    <property type="entry name" value="MUCOSA ASSOCIATED LYMPHOID TISSUE LYMPHOMA TRANSLOCATION PROTEIN 1/PARACASPASE"/>
    <property type="match status" value="1"/>
</dbReference>
<dbReference type="SMART" id="SM00115">
    <property type="entry name" value="CASc"/>
    <property type="match status" value="1"/>
</dbReference>
<evidence type="ECO:0000256" key="1">
    <source>
        <dbReference type="ARBA" id="ARBA00010134"/>
    </source>
</evidence>
<dbReference type="Pfam" id="PF00656">
    <property type="entry name" value="Peptidase_C14"/>
    <property type="match status" value="1"/>
</dbReference>
<dbReference type="Pfam" id="PF12796">
    <property type="entry name" value="Ank_2"/>
    <property type="match status" value="1"/>
</dbReference>
<dbReference type="GO" id="GO:0006508">
    <property type="term" value="P:proteolysis"/>
    <property type="evidence" value="ECO:0007669"/>
    <property type="project" value="InterPro"/>
</dbReference>
<feature type="repeat" description="ANK" evidence="2">
    <location>
        <begin position="25"/>
        <end position="57"/>
    </location>
</feature>
<dbReference type="InterPro" id="IPR002110">
    <property type="entry name" value="Ankyrin_rpt"/>
</dbReference>
<reference evidence="6 7" key="1">
    <citation type="submission" date="2024-05" db="EMBL/GenBank/DDBJ databases">
        <authorList>
            <person name="Wallberg A."/>
        </authorList>
    </citation>
    <scope>NUCLEOTIDE SEQUENCE [LARGE SCALE GENOMIC DNA]</scope>
</reference>
<dbReference type="SUPFAM" id="SSF48403">
    <property type="entry name" value="Ankyrin repeat"/>
    <property type="match status" value="1"/>
</dbReference>
<feature type="domain" description="Caspase family p10" evidence="4">
    <location>
        <begin position="249"/>
        <end position="292"/>
    </location>
</feature>
<dbReference type="AlphaFoldDB" id="A0AAV2SND7"/>
<dbReference type="PROSITE" id="PS50208">
    <property type="entry name" value="CASPASE_P20"/>
    <property type="match status" value="1"/>
</dbReference>
<evidence type="ECO:0000313" key="6">
    <source>
        <dbReference type="EMBL" id="CAL4216571.1"/>
    </source>
</evidence>
<evidence type="ECO:0000256" key="2">
    <source>
        <dbReference type="PROSITE-ProRule" id="PRU00023"/>
    </source>
</evidence>
<name>A0AAV2SND7_MEGNR</name>
<dbReference type="EMBL" id="CAXKWB010091873">
    <property type="protein sequence ID" value="CAL4216571.1"/>
    <property type="molecule type" value="Genomic_DNA"/>
</dbReference>
<proteinExistence type="inferred from homology"/>
<comment type="caution">
    <text evidence="6">The sequence shown here is derived from an EMBL/GenBank/DDBJ whole genome shotgun (WGS) entry which is preliminary data.</text>
</comment>
<dbReference type="InterPro" id="IPR011600">
    <property type="entry name" value="Pept_C14_caspase"/>
</dbReference>
<evidence type="ECO:0008006" key="8">
    <source>
        <dbReference type="Google" id="ProtNLM"/>
    </source>
</evidence>
<dbReference type="InterPro" id="IPR036770">
    <property type="entry name" value="Ankyrin_rpt-contain_sf"/>
</dbReference>
<accession>A0AAV2SND7</accession>
<dbReference type="InterPro" id="IPR015917">
    <property type="entry name" value="Pept_C14A"/>
</dbReference>
<dbReference type="PANTHER" id="PTHR22576:SF41">
    <property type="entry name" value="CASPASE 14, APOPTOSIS-RELATED CYSTEINE PEPTIDASE"/>
    <property type="match status" value="1"/>
</dbReference>
<dbReference type="SMART" id="SM00248">
    <property type="entry name" value="ANK"/>
    <property type="match status" value="2"/>
</dbReference>
<dbReference type="Gene3D" id="3.40.50.1460">
    <property type="match status" value="1"/>
</dbReference>
<evidence type="ECO:0000313" key="7">
    <source>
        <dbReference type="Proteomes" id="UP001497623"/>
    </source>
</evidence>
<protein>
    <recommendedName>
        <fullName evidence="8">Caspase</fullName>
    </recommendedName>
</protein>
<dbReference type="Proteomes" id="UP001497623">
    <property type="component" value="Unassembled WGS sequence"/>
</dbReference>
<dbReference type="InterPro" id="IPR052039">
    <property type="entry name" value="Caspase-related_regulators"/>
</dbReference>
<dbReference type="InterPro" id="IPR002138">
    <property type="entry name" value="Pept_C14_p10"/>
</dbReference>
<dbReference type="PROSITE" id="PS50088">
    <property type="entry name" value="ANK_REPEAT"/>
    <property type="match status" value="1"/>
</dbReference>
<gene>
    <name evidence="6" type="ORF">MNOR_LOCUS38768</name>
</gene>
<evidence type="ECO:0000259" key="5">
    <source>
        <dbReference type="PROSITE" id="PS50208"/>
    </source>
</evidence>
<evidence type="ECO:0000259" key="4">
    <source>
        <dbReference type="PROSITE" id="PS50207"/>
    </source>
</evidence>
<keyword evidence="7" id="KW-1185">Reference proteome</keyword>
<dbReference type="PROSITE" id="PS50297">
    <property type="entry name" value="ANK_REP_REGION"/>
    <property type="match status" value="1"/>
</dbReference>
<feature type="domain" description="Caspase family p20" evidence="5">
    <location>
        <begin position="121"/>
        <end position="243"/>
    </location>
</feature>
<dbReference type="PRINTS" id="PR00376">
    <property type="entry name" value="IL1BCENZYME"/>
</dbReference>
<dbReference type="PROSITE" id="PS50207">
    <property type="entry name" value="CASPASE_P10"/>
    <property type="match status" value="1"/>
</dbReference>
<sequence length="329" mass="37097">MGDNDRLLQLLQSGGHNVNDRNPWAGGTALHWAARHDRVSTMALLVDHGADLSVRDSDNNTPLHDAAWGNNHAAVNWLLQRPEVDATATNKAGKTAADVADRRGHTQLGAMIRARVAAGCCKGIINVFNYIDFVNKSNKRHGAQEDTTNIRNTFTTLNYDVKIHENFTKQQTHDKFKELQSDQTLTSLIVIILSHGNDRFSFMASDEQILDLDELRRMFTDSSCPNLRGKPKVFLANFCRGARIELVPDTVKLEPPHNTVTIHAATEGIKALRNVKKGSVFIMSLCKILKDHPKWELRQIFNELYRQMKEEGGTTPFKETFAPMEDFYF</sequence>
<dbReference type="Gene3D" id="1.25.40.20">
    <property type="entry name" value="Ankyrin repeat-containing domain"/>
    <property type="match status" value="1"/>
</dbReference>
<dbReference type="InterPro" id="IPR029030">
    <property type="entry name" value="Caspase-like_dom_sf"/>
</dbReference>
<organism evidence="6 7">
    <name type="scientific">Meganyctiphanes norvegica</name>
    <name type="common">Northern krill</name>
    <name type="synonym">Thysanopoda norvegica</name>
    <dbReference type="NCBI Taxonomy" id="48144"/>
    <lineage>
        <taxon>Eukaryota</taxon>
        <taxon>Metazoa</taxon>
        <taxon>Ecdysozoa</taxon>
        <taxon>Arthropoda</taxon>
        <taxon>Crustacea</taxon>
        <taxon>Multicrustacea</taxon>
        <taxon>Malacostraca</taxon>
        <taxon>Eumalacostraca</taxon>
        <taxon>Eucarida</taxon>
        <taxon>Euphausiacea</taxon>
        <taxon>Euphausiidae</taxon>
        <taxon>Meganyctiphanes</taxon>
    </lineage>
</organism>
<dbReference type="InterPro" id="IPR001309">
    <property type="entry name" value="Pept_C14_p20"/>
</dbReference>
<comment type="similarity">
    <text evidence="1 3">Belongs to the peptidase C14A family.</text>
</comment>